<evidence type="ECO:0000313" key="1">
    <source>
        <dbReference type="EMBL" id="MBB4012373.1"/>
    </source>
</evidence>
<name>A0A840BIB6_9RHOO</name>
<protein>
    <recommendedName>
        <fullName evidence="3">Transposase</fullName>
    </recommendedName>
</protein>
<keyword evidence="2" id="KW-1185">Reference proteome</keyword>
<gene>
    <name evidence="1" type="ORF">GGR36_001681</name>
</gene>
<accession>A0A840BIB6</accession>
<proteinExistence type="predicted"/>
<dbReference type="AlphaFoldDB" id="A0A840BIB6"/>
<evidence type="ECO:0008006" key="3">
    <source>
        <dbReference type="Google" id="ProtNLM"/>
    </source>
</evidence>
<comment type="caution">
    <text evidence="1">The sequence shown here is derived from an EMBL/GenBank/DDBJ whole genome shotgun (WGS) entry which is preliminary data.</text>
</comment>
<sequence>MAHARRKFHELFAARKSLIAEEALRHFGVLCVIEVEFTVLDTRGWTRVRQ</sequence>
<evidence type="ECO:0000313" key="2">
    <source>
        <dbReference type="Proteomes" id="UP000561045"/>
    </source>
</evidence>
<dbReference type="EMBL" id="JACIET010000001">
    <property type="protein sequence ID" value="MBB4012373.1"/>
    <property type="molecule type" value="Genomic_DNA"/>
</dbReference>
<organism evidence="1 2">
    <name type="scientific">Niveibacterium umoris</name>
    <dbReference type="NCBI Taxonomy" id="1193620"/>
    <lineage>
        <taxon>Bacteria</taxon>
        <taxon>Pseudomonadati</taxon>
        <taxon>Pseudomonadota</taxon>
        <taxon>Betaproteobacteria</taxon>
        <taxon>Rhodocyclales</taxon>
        <taxon>Rhodocyclaceae</taxon>
        <taxon>Niveibacterium</taxon>
    </lineage>
</organism>
<reference evidence="1 2" key="1">
    <citation type="submission" date="2020-08" db="EMBL/GenBank/DDBJ databases">
        <title>Genomic Encyclopedia of Type Strains, Phase IV (KMG-IV): sequencing the most valuable type-strain genomes for metagenomic binning, comparative biology and taxonomic classification.</title>
        <authorList>
            <person name="Goeker M."/>
        </authorList>
    </citation>
    <scope>NUCLEOTIDE SEQUENCE [LARGE SCALE GENOMIC DNA]</scope>
    <source>
        <strain evidence="1 2">DSM 106739</strain>
    </source>
</reference>
<dbReference type="Proteomes" id="UP000561045">
    <property type="component" value="Unassembled WGS sequence"/>
</dbReference>